<dbReference type="InterPro" id="IPR000172">
    <property type="entry name" value="GMC_OxRdtase_N"/>
</dbReference>
<dbReference type="STRING" id="154538.A0A1M2VXD1"/>
<dbReference type="PANTHER" id="PTHR11552:SF219">
    <property type="entry name" value="GLUCOSE-METHANOL-CHOLINE OXIDOREDUCTASE N-TERMINAL DOMAIN-CONTAINING PROTEIN"/>
    <property type="match status" value="1"/>
</dbReference>
<dbReference type="GO" id="GO:0016614">
    <property type="term" value="F:oxidoreductase activity, acting on CH-OH group of donors"/>
    <property type="evidence" value="ECO:0007669"/>
    <property type="project" value="InterPro"/>
</dbReference>
<dbReference type="OrthoDB" id="269227at2759"/>
<feature type="domain" description="Glucose-methanol-choline oxidoreductase N-terminal" evidence="2">
    <location>
        <begin position="76"/>
        <end position="163"/>
    </location>
</feature>
<name>A0A1M2VXD1_TRAPU</name>
<dbReference type="SUPFAM" id="SSF51905">
    <property type="entry name" value="FAD/NAD(P)-binding domain"/>
    <property type="match status" value="1"/>
</dbReference>
<accession>A0A1M2VXD1</accession>
<dbReference type="Gene3D" id="3.30.560.10">
    <property type="entry name" value="Glucose Oxidase, domain 3"/>
    <property type="match status" value="1"/>
</dbReference>
<dbReference type="InterPro" id="IPR012132">
    <property type="entry name" value="GMC_OxRdtase"/>
</dbReference>
<proteinExistence type="inferred from homology"/>
<dbReference type="Gene3D" id="3.50.50.60">
    <property type="entry name" value="FAD/NAD(P)-binding domain"/>
    <property type="match status" value="1"/>
</dbReference>
<comment type="caution">
    <text evidence="3">The sequence shown here is derived from an EMBL/GenBank/DDBJ whole genome shotgun (WGS) entry which is preliminary data.</text>
</comment>
<organism evidence="3 4">
    <name type="scientific">Trametes pubescens</name>
    <name type="common">White-rot fungus</name>
    <dbReference type="NCBI Taxonomy" id="154538"/>
    <lineage>
        <taxon>Eukaryota</taxon>
        <taxon>Fungi</taxon>
        <taxon>Dikarya</taxon>
        <taxon>Basidiomycota</taxon>
        <taxon>Agaricomycotina</taxon>
        <taxon>Agaricomycetes</taxon>
        <taxon>Polyporales</taxon>
        <taxon>Polyporaceae</taxon>
        <taxon>Trametes</taxon>
    </lineage>
</organism>
<dbReference type="GO" id="GO:0050660">
    <property type="term" value="F:flavin adenine dinucleotide binding"/>
    <property type="evidence" value="ECO:0007669"/>
    <property type="project" value="InterPro"/>
</dbReference>
<evidence type="ECO:0000256" key="1">
    <source>
        <dbReference type="ARBA" id="ARBA00010790"/>
    </source>
</evidence>
<evidence type="ECO:0000313" key="4">
    <source>
        <dbReference type="Proteomes" id="UP000184267"/>
    </source>
</evidence>
<dbReference type="InterPro" id="IPR036188">
    <property type="entry name" value="FAD/NAD-bd_sf"/>
</dbReference>
<dbReference type="AlphaFoldDB" id="A0A1M2VXD1"/>
<keyword evidence="4" id="KW-1185">Reference proteome</keyword>
<dbReference type="PANTHER" id="PTHR11552">
    <property type="entry name" value="GLUCOSE-METHANOL-CHOLINE GMC OXIDOREDUCTASE"/>
    <property type="match status" value="1"/>
</dbReference>
<dbReference type="Pfam" id="PF00732">
    <property type="entry name" value="GMC_oxred_N"/>
    <property type="match status" value="1"/>
</dbReference>
<protein>
    <submittedName>
        <fullName evidence="3">L-sorbose 1-dehydrogenase</fullName>
    </submittedName>
</protein>
<evidence type="ECO:0000313" key="3">
    <source>
        <dbReference type="EMBL" id="OJT12267.1"/>
    </source>
</evidence>
<comment type="similarity">
    <text evidence="1">Belongs to the GMC oxidoreductase family.</text>
</comment>
<reference evidence="3 4" key="1">
    <citation type="submission" date="2016-10" db="EMBL/GenBank/DDBJ databases">
        <title>Genome sequence of the basidiomycete white-rot fungus Trametes pubescens.</title>
        <authorList>
            <person name="Makela M.R."/>
            <person name="Granchi Z."/>
            <person name="Peng M."/>
            <person name="De Vries R.P."/>
            <person name="Grigoriev I."/>
            <person name="Riley R."/>
            <person name="Hilden K."/>
        </authorList>
    </citation>
    <scope>NUCLEOTIDE SEQUENCE [LARGE SCALE GENOMIC DNA]</scope>
    <source>
        <strain evidence="3 4">FBCC735</strain>
    </source>
</reference>
<sequence length="333" mass="36504">MLAHATRSALWVNRQWRKYPYMIINKCAIPARLKPLDLIFSRRVIPALESASIPWVDDLNDPSAPAAVMGALDVIEDKSFRRASTYHAFLPGSLAQDSKARLKICTNTIVMRLDLADEDGIVRARGVHIAAANPRKADLTYYAKARREVVLSAGALGSPQILMLMWSAPCMRLRGKPELEYSCIGPRDHLEEKNVPVVLDMPAVESHLQDHIGVPLTYEVPMSDSLHQLENNIFSALKAALTYVVTGRGLFSSPFQSITSLIPTRLLDGHAHRVVAPEPSVLDASVPANRPDLELMPLANNCTDADIPGKGVFTLLPTLILLKSQACDFASGT</sequence>
<dbReference type="EMBL" id="MNAD01000504">
    <property type="protein sequence ID" value="OJT12267.1"/>
    <property type="molecule type" value="Genomic_DNA"/>
</dbReference>
<evidence type="ECO:0000259" key="2">
    <source>
        <dbReference type="Pfam" id="PF00732"/>
    </source>
</evidence>
<gene>
    <name evidence="3" type="ORF">TRAPUB_11201</name>
</gene>
<dbReference type="Proteomes" id="UP000184267">
    <property type="component" value="Unassembled WGS sequence"/>
</dbReference>